<feature type="compositionally biased region" description="Basic and acidic residues" evidence="1">
    <location>
        <begin position="1"/>
        <end position="10"/>
    </location>
</feature>
<protein>
    <submittedName>
        <fullName evidence="2">RCG24903</fullName>
    </submittedName>
</protein>
<gene>
    <name evidence="2" type="ORF">rCG_24903</name>
</gene>
<accession>A6JCL3</accession>
<organism evidence="2 3">
    <name type="scientific">Rattus norvegicus</name>
    <name type="common">Rat</name>
    <dbReference type="NCBI Taxonomy" id="10116"/>
    <lineage>
        <taxon>Eukaryota</taxon>
        <taxon>Metazoa</taxon>
        <taxon>Chordata</taxon>
        <taxon>Craniata</taxon>
        <taxon>Vertebrata</taxon>
        <taxon>Euteleostomi</taxon>
        <taxon>Mammalia</taxon>
        <taxon>Eutheria</taxon>
        <taxon>Euarchontoglires</taxon>
        <taxon>Glires</taxon>
        <taxon>Rodentia</taxon>
        <taxon>Myomorpha</taxon>
        <taxon>Muroidea</taxon>
        <taxon>Muridae</taxon>
        <taxon>Murinae</taxon>
        <taxon>Rattus</taxon>
    </lineage>
</organism>
<sequence length="141" mass="15901">MENKTLEDQTRSLLPDPPKMQTASTTEPWCHEICPPALSSLPQWIKPPETKNQSWQRLCSLQLCIHHAPRDPTVPRCLTPMVFAITADEERRELGISFLCLQPEMVQVTSVPTSLAKTKCTILIPPSSKETEETAFSFQRG</sequence>
<proteinExistence type="predicted"/>
<reference evidence="3" key="1">
    <citation type="submission" date="2005-09" db="EMBL/GenBank/DDBJ databases">
        <authorList>
            <person name="Mural R.J."/>
            <person name="Li P.W."/>
            <person name="Adams M.D."/>
            <person name="Amanatides P.G."/>
            <person name="Baden-Tillson H."/>
            <person name="Barnstead M."/>
            <person name="Chin S.H."/>
            <person name="Dew I."/>
            <person name="Evans C.A."/>
            <person name="Ferriera S."/>
            <person name="Flanigan M."/>
            <person name="Fosler C."/>
            <person name="Glodek A."/>
            <person name="Gu Z."/>
            <person name="Holt R.A."/>
            <person name="Jennings D."/>
            <person name="Kraft C.L."/>
            <person name="Lu F."/>
            <person name="Nguyen T."/>
            <person name="Nusskern D.R."/>
            <person name="Pfannkoch C.M."/>
            <person name="Sitter C."/>
            <person name="Sutton G.G."/>
            <person name="Venter J.C."/>
            <person name="Wang Z."/>
            <person name="Woodage T."/>
            <person name="Zheng X.H."/>
            <person name="Zhong F."/>
        </authorList>
    </citation>
    <scope>NUCLEOTIDE SEQUENCE [LARGE SCALE GENOMIC DNA]</scope>
    <source>
        <strain>BN</strain>
        <strain evidence="3">Sprague-Dawley</strain>
    </source>
</reference>
<dbReference type="Proteomes" id="UP000234681">
    <property type="component" value="Chromosome 1"/>
</dbReference>
<evidence type="ECO:0000256" key="1">
    <source>
        <dbReference type="SAM" id="MobiDB-lite"/>
    </source>
</evidence>
<evidence type="ECO:0000313" key="3">
    <source>
        <dbReference type="Proteomes" id="UP000234681"/>
    </source>
</evidence>
<evidence type="ECO:0000313" key="2">
    <source>
        <dbReference type="EMBL" id="EDM08740.1"/>
    </source>
</evidence>
<dbReference type="EMBL" id="CH473980">
    <property type="protein sequence ID" value="EDM08740.1"/>
    <property type="molecule type" value="Genomic_DNA"/>
</dbReference>
<feature type="region of interest" description="Disordered" evidence="1">
    <location>
        <begin position="1"/>
        <end position="25"/>
    </location>
</feature>
<dbReference type="AlphaFoldDB" id="A6JCL3"/>
<name>A6JCL3_RAT</name>